<dbReference type="FunFam" id="2.120.10.80:FF:000105">
    <property type="entry name" value="F-box/kelch-repeat protein At1g51550"/>
    <property type="match status" value="1"/>
</dbReference>
<name>A0AAP0EQF3_9MAGN</name>
<proteinExistence type="predicted"/>
<dbReference type="Gene3D" id="2.120.10.80">
    <property type="entry name" value="Kelch-type beta propeller"/>
    <property type="match status" value="2"/>
</dbReference>
<keyword evidence="3" id="KW-1185">Reference proteome</keyword>
<dbReference type="InterPro" id="IPR036047">
    <property type="entry name" value="F-box-like_dom_sf"/>
</dbReference>
<dbReference type="PANTHER" id="PTHR46175">
    <property type="entry name" value="BACTERIOOPSIN TRANSCRIPTIONAL ACTIVATOR"/>
    <property type="match status" value="1"/>
</dbReference>
<dbReference type="SUPFAM" id="SSF117281">
    <property type="entry name" value="Kelch motif"/>
    <property type="match status" value="1"/>
</dbReference>
<evidence type="ECO:0000313" key="2">
    <source>
        <dbReference type="EMBL" id="KAK9097496.1"/>
    </source>
</evidence>
<evidence type="ECO:0000313" key="3">
    <source>
        <dbReference type="Proteomes" id="UP001417504"/>
    </source>
</evidence>
<sequence length="489" mass="54827">MICISNSKLMLGWLSEIHFKSKLARLLQMQSILLQDMICVIFKPLASSDPLWESLCRRDFGSPSIDAILSSPLHPNHHLSWRSLYQQVSQLGFVNCSKLLSGSASNYDFSLVPRGFCSLHFKCSVILLLHCGGWPDILYGVGLLSRYTEHPRQSHLVAAKRILRYIRGRHVDDTWVAYVGNEFRKVPRWEKLNSGIPSGRFGHSCVALNESLVLFGGINDSGVRHNDTWLGHVLHDEMNGINLSWRLLDVGSVAPPPRGAHAGCCVDDRKMVIHGGIGMYGLRLSDTWLLDLSDDIRSATWHEIATQLSPPARSGHTLTCIGGNRMVMFGGRGLGYEVLNDVWLLDLREEYPKWVQLIYDPSNIPKGIPLPRVGHSATLILGGKILIYGGEDSCRHRKDDFWLLDINCIPTVKMDSHIDSKSLSKMWRRLKAEGSERPNCRSFHRACVNDSGLYVYVFGGMVDGLIQPAESSDLRFDGDLFLVELGLQI</sequence>
<keyword evidence="1" id="KW-0880">Kelch repeat</keyword>
<dbReference type="PANTHER" id="PTHR46175:SF4">
    <property type="entry name" value="BACTERIOOPSIN TRANSCRIPTIONAL ACTIVATOR"/>
    <property type="match status" value="1"/>
</dbReference>
<dbReference type="Pfam" id="PF24681">
    <property type="entry name" value="Kelch_KLHDC2_KLHL20_DRC7"/>
    <property type="match status" value="1"/>
</dbReference>
<dbReference type="AlphaFoldDB" id="A0AAP0EQF3"/>
<comment type="caution">
    <text evidence="2">The sequence shown here is derived from an EMBL/GenBank/DDBJ whole genome shotgun (WGS) entry which is preliminary data.</text>
</comment>
<evidence type="ECO:0008006" key="4">
    <source>
        <dbReference type="Google" id="ProtNLM"/>
    </source>
</evidence>
<evidence type="ECO:0000256" key="1">
    <source>
        <dbReference type="ARBA" id="ARBA00022441"/>
    </source>
</evidence>
<dbReference type="SUPFAM" id="SSF81383">
    <property type="entry name" value="F-box domain"/>
    <property type="match status" value="1"/>
</dbReference>
<protein>
    <recommendedName>
        <fullName evidence="4">F-box/kelch-repeat protein</fullName>
    </recommendedName>
</protein>
<gene>
    <name evidence="2" type="ORF">Sjap_022993</name>
</gene>
<dbReference type="EMBL" id="JBBNAE010000009">
    <property type="protein sequence ID" value="KAK9097496.1"/>
    <property type="molecule type" value="Genomic_DNA"/>
</dbReference>
<dbReference type="InterPro" id="IPR015915">
    <property type="entry name" value="Kelch-typ_b-propeller"/>
</dbReference>
<reference evidence="2 3" key="1">
    <citation type="submission" date="2024-01" db="EMBL/GenBank/DDBJ databases">
        <title>Genome assemblies of Stephania.</title>
        <authorList>
            <person name="Yang L."/>
        </authorList>
    </citation>
    <scope>NUCLEOTIDE SEQUENCE [LARGE SCALE GENOMIC DNA]</scope>
    <source>
        <strain evidence="2">QJT</strain>
        <tissue evidence="2">Leaf</tissue>
    </source>
</reference>
<organism evidence="2 3">
    <name type="scientific">Stephania japonica</name>
    <dbReference type="NCBI Taxonomy" id="461633"/>
    <lineage>
        <taxon>Eukaryota</taxon>
        <taxon>Viridiplantae</taxon>
        <taxon>Streptophyta</taxon>
        <taxon>Embryophyta</taxon>
        <taxon>Tracheophyta</taxon>
        <taxon>Spermatophyta</taxon>
        <taxon>Magnoliopsida</taxon>
        <taxon>Ranunculales</taxon>
        <taxon>Menispermaceae</taxon>
        <taxon>Menispermoideae</taxon>
        <taxon>Cissampelideae</taxon>
        <taxon>Stephania</taxon>
    </lineage>
</organism>
<dbReference type="Proteomes" id="UP001417504">
    <property type="component" value="Unassembled WGS sequence"/>
</dbReference>
<accession>A0AAP0EQF3</accession>